<evidence type="ECO:0000313" key="2">
    <source>
        <dbReference type="EMBL" id="KAK8894533.1"/>
    </source>
</evidence>
<reference evidence="2 3" key="1">
    <citation type="submission" date="2024-04" db="EMBL/GenBank/DDBJ databases">
        <title>Tritrichomonas musculus Genome.</title>
        <authorList>
            <person name="Alves-Ferreira E."/>
            <person name="Grigg M."/>
            <person name="Lorenzi H."/>
            <person name="Galac M."/>
        </authorList>
    </citation>
    <scope>NUCLEOTIDE SEQUENCE [LARGE SCALE GENOMIC DNA]</scope>
    <source>
        <strain evidence="2 3">EAF2021</strain>
    </source>
</reference>
<gene>
    <name evidence="2" type="ORF">M9Y10_022967</name>
</gene>
<accession>A0ABR2KTU1</accession>
<dbReference type="EMBL" id="JAPFFF010000003">
    <property type="protein sequence ID" value="KAK8894533.1"/>
    <property type="molecule type" value="Genomic_DNA"/>
</dbReference>
<evidence type="ECO:0000256" key="1">
    <source>
        <dbReference type="SAM" id="Coils"/>
    </source>
</evidence>
<name>A0ABR2KTU1_9EUKA</name>
<dbReference type="Proteomes" id="UP001470230">
    <property type="component" value="Unassembled WGS sequence"/>
</dbReference>
<comment type="caution">
    <text evidence="2">The sequence shown here is derived from an EMBL/GenBank/DDBJ whole genome shotgun (WGS) entry which is preliminary data.</text>
</comment>
<evidence type="ECO:0000313" key="3">
    <source>
        <dbReference type="Proteomes" id="UP001470230"/>
    </source>
</evidence>
<proteinExistence type="predicted"/>
<organism evidence="2 3">
    <name type="scientific">Tritrichomonas musculus</name>
    <dbReference type="NCBI Taxonomy" id="1915356"/>
    <lineage>
        <taxon>Eukaryota</taxon>
        <taxon>Metamonada</taxon>
        <taxon>Parabasalia</taxon>
        <taxon>Tritrichomonadida</taxon>
        <taxon>Tritrichomonadidae</taxon>
        <taxon>Tritrichomonas</taxon>
    </lineage>
</organism>
<keyword evidence="1" id="KW-0175">Coiled coil</keyword>
<protein>
    <submittedName>
        <fullName evidence="2">Uncharacterized protein</fullName>
    </submittedName>
</protein>
<sequence>MTQVHRSQKTFTSEDTFTLCMGNARYAFESDIFAKMSKKCAKLIRQGVHQATIMKKIRQDTFEAFIAACQLQPFKVSAANVYELLDLARDWQVPSLEKFANDFIESKKGKLQPPPAIDYIQVLKDRVKDNIQDINDIRAVSAIINDALIDARFSTLPPEVIFHVILAADPHEIDQKLLINFVFTMFDKKQSTAVPLTLTMDFDTLTPEQRDKVFFSKKMHEENIDFFVAWALSSARNHSERELQETFSKFHQDFSELYDNLKKSNRNSRNKLKKVHEDEIAQMEAIIAKQKEEIEQLMQQAKEEDEQIREDEIEHQEEIKKMIGELEKIESIAQECNLNSPDNVSQVKSVVRDEVGKLRNDLKEQIENVRGLNKSSCDKTFDDLLKPIDEYRKVIDDMFNKSGQMNGSIQDLRVAITNMKATLTAKIVCDKLRCDKFIRDTNDRFKLFDTKPLVWNLRQQQVENSEKFIVGLEEKLDKLCPIRGNQQLNPPQTPMTALLPQKNDELNIQDDEESRTLPLSPTK</sequence>
<keyword evidence="3" id="KW-1185">Reference proteome</keyword>
<feature type="coiled-coil region" evidence="1">
    <location>
        <begin position="258"/>
        <end position="318"/>
    </location>
</feature>